<dbReference type="InterPro" id="IPR004046">
    <property type="entry name" value="GST_C"/>
</dbReference>
<dbReference type="RefSeq" id="WP_175043582.1">
    <property type="nucleotide sequence ID" value="NZ_CABVQI010000005.1"/>
</dbReference>
<evidence type="ECO:0000313" key="3">
    <source>
        <dbReference type="EMBL" id="VWC73164.1"/>
    </source>
</evidence>
<dbReference type="InterPro" id="IPR036249">
    <property type="entry name" value="Thioredoxin-like_sf"/>
</dbReference>
<dbReference type="PROSITE" id="PS50405">
    <property type="entry name" value="GST_CTER"/>
    <property type="match status" value="1"/>
</dbReference>
<dbReference type="InterPro" id="IPR036282">
    <property type="entry name" value="Glutathione-S-Trfase_C_sf"/>
</dbReference>
<reference evidence="3 4" key="1">
    <citation type="submission" date="2019-09" db="EMBL/GenBank/DDBJ databases">
        <authorList>
            <person name="Depoorter E."/>
        </authorList>
    </citation>
    <scope>NUCLEOTIDE SEQUENCE [LARGE SCALE GENOMIC DNA]</scope>
    <source>
        <strain evidence="3">R-18112</strain>
    </source>
</reference>
<evidence type="ECO:0000259" key="2">
    <source>
        <dbReference type="PROSITE" id="PS50405"/>
    </source>
</evidence>
<dbReference type="Gene3D" id="1.20.1050.10">
    <property type="match status" value="1"/>
</dbReference>
<dbReference type="PROSITE" id="PS50404">
    <property type="entry name" value="GST_NTER"/>
    <property type="match status" value="1"/>
</dbReference>
<dbReference type="GO" id="GO:0016034">
    <property type="term" value="F:maleylacetoacetate isomerase activity"/>
    <property type="evidence" value="ECO:0007669"/>
    <property type="project" value="TreeGrafter"/>
</dbReference>
<feature type="domain" description="GST C-terminal" evidence="2">
    <location>
        <begin position="84"/>
        <end position="211"/>
    </location>
</feature>
<dbReference type="InterPro" id="IPR004045">
    <property type="entry name" value="Glutathione_S-Trfase_N"/>
</dbReference>
<dbReference type="Pfam" id="PF00043">
    <property type="entry name" value="GST_C"/>
    <property type="match status" value="1"/>
</dbReference>
<dbReference type="InterPro" id="IPR040079">
    <property type="entry name" value="Glutathione_S-Trfase"/>
</dbReference>
<dbReference type="InterPro" id="IPR010987">
    <property type="entry name" value="Glutathione-S-Trfase_C-like"/>
</dbReference>
<evidence type="ECO:0000313" key="4">
    <source>
        <dbReference type="Proteomes" id="UP000494274"/>
    </source>
</evidence>
<proteinExistence type="predicted"/>
<dbReference type="GO" id="GO:0006749">
    <property type="term" value="P:glutathione metabolic process"/>
    <property type="evidence" value="ECO:0007669"/>
    <property type="project" value="TreeGrafter"/>
</dbReference>
<dbReference type="Pfam" id="PF13417">
    <property type="entry name" value="GST_N_3"/>
    <property type="match status" value="1"/>
</dbReference>
<dbReference type="AlphaFoldDB" id="A0A6P2UW67"/>
<dbReference type="SFLD" id="SFLDS00019">
    <property type="entry name" value="Glutathione_Transferase_(cytos"/>
    <property type="match status" value="1"/>
</dbReference>
<feature type="domain" description="GST N-terminal" evidence="1">
    <location>
        <begin position="1"/>
        <end position="78"/>
    </location>
</feature>
<protein>
    <submittedName>
        <fullName evidence="3">Glutathione S-transferase domain-containing protein</fullName>
    </submittedName>
</protein>
<dbReference type="Gene3D" id="3.40.30.10">
    <property type="entry name" value="Glutaredoxin"/>
    <property type="match status" value="1"/>
</dbReference>
<accession>A0A6P2UW67</accession>
<dbReference type="EMBL" id="CABVQI010000005">
    <property type="protein sequence ID" value="VWC73164.1"/>
    <property type="molecule type" value="Genomic_DNA"/>
</dbReference>
<dbReference type="SUPFAM" id="SSF52833">
    <property type="entry name" value="Thioredoxin-like"/>
    <property type="match status" value="1"/>
</dbReference>
<dbReference type="PANTHER" id="PTHR42673:SF21">
    <property type="entry name" value="GLUTATHIONE S-TRANSFERASE YFCF"/>
    <property type="match status" value="1"/>
</dbReference>
<dbReference type="SUPFAM" id="SSF47616">
    <property type="entry name" value="GST C-terminal domain-like"/>
    <property type="match status" value="1"/>
</dbReference>
<organism evidence="3 4">
    <name type="scientific">Burkholderia lata (strain ATCC 17760 / DSM 23089 / LMG 22485 / NCIMB 9086 / R18194 / 383)</name>
    <dbReference type="NCBI Taxonomy" id="482957"/>
    <lineage>
        <taxon>Bacteria</taxon>
        <taxon>Pseudomonadati</taxon>
        <taxon>Pseudomonadota</taxon>
        <taxon>Betaproteobacteria</taxon>
        <taxon>Burkholderiales</taxon>
        <taxon>Burkholderiaceae</taxon>
        <taxon>Burkholderia</taxon>
        <taxon>Burkholderia cepacia complex</taxon>
    </lineage>
</organism>
<dbReference type="PANTHER" id="PTHR42673">
    <property type="entry name" value="MALEYLACETOACETATE ISOMERASE"/>
    <property type="match status" value="1"/>
</dbReference>
<dbReference type="CDD" id="cd00570">
    <property type="entry name" value="GST_N_family"/>
    <property type="match status" value="1"/>
</dbReference>
<gene>
    <name evidence="3" type="ORF">BLA18112_02099</name>
</gene>
<dbReference type="GO" id="GO:0004364">
    <property type="term" value="F:glutathione transferase activity"/>
    <property type="evidence" value="ECO:0007669"/>
    <property type="project" value="TreeGrafter"/>
</dbReference>
<sequence>MKLVGPWLSGYTRRVGITLNLLNISFEHLPHHAYLQPERVAAFSPMKRVPALQLDDGQVLIDSAAIVDYLDSLVAPARRLMPEAGPERVRAMQLVGYASACYDKLARYCDELMLRPEAYRLAHLLTGYREQMKIGFEVLDNVSARPWLLGGRVSQADIMAVIAFQGAATVIPDTVNGDAFPRLAALAQHAMQSTAFSSTLPDLNDLKASGLVGTGAG</sequence>
<dbReference type="GO" id="GO:0006559">
    <property type="term" value="P:L-phenylalanine catabolic process"/>
    <property type="evidence" value="ECO:0007669"/>
    <property type="project" value="TreeGrafter"/>
</dbReference>
<keyword evidence="3" id="KW-0808">Transferase</keyword>
<dbReference type="Proteomes" id="UP000494274">
    <property type="component" value="Unassembled WGS sequence"/>
</dbReference>
<evidence type="ECO:0000259" key="1">
    <source>
        <dbReference type="PROSITE" id="PS50404"/>
    </source>
</evidence>
<name>A0A6P2UW67_BURL3</name>